<feature type="compositionally biased region" description="Basic residues" evidence="7">
    <location>
        <begin position="371"/>
        <end position="397"/>
    </location>
</feature>
<dbReference type="PROSITE" id="PS00435">
    <property type="entry name" value="PEROXIDASE_1"/>
    <property type="match status" value="1"/>
</dbReference>
<feature type="domain" description="Plant heme peroxidase family profile" evidence="9">
    <location>
        <begin position="52"/>
        <end position="373"/>
    </location>
</feature>
<evidence type="ECO:0000259" key="9">
    <source>
        <dbReference type="PROSITE" id="PS50873"/>
    </source>
</evidence>
<keyword evidence="5" id="KW-0408">Iron</keyword>
<keyword evidence="11" id="KW-1185">Reference proteome</keyword>
<evidence type="ECO:0000256" key="7">
    <source>
        <dbReference type="SAM" id="MobiDB-lite"/>
    </source>
</evidence>
<keyword evidence="1" id="KW-0575">Peroxidase</keyword>
<dbReference type="PROSITE" id="PS50873">
    <property type="entry name" value="PEROXIDASE_4"/>
    <property type="match status" value="1"/>
</dbReference>
<dbReference type="PRINTS" id="PR00458">
    <property type="entry name" value="PEROXIDASE"/>
</dbReference>
<feature type="region of interest" description="Disordered" evidence="7">
    <location>
        <begin position="365"/>
        <end position="406"/>
    </location>
</feature>
<dbReference type="AlphaFoldDB" id="A0A7M5UDV4"/>
<dbReference type="GO" id="GO:0004601">
    <property type="term" value="F:peroxidase activity"/>
    <property type="evidence" value="ECO:0007669"/>
    <property type="project" value="UniProtKB-KW"/>
</dbReference>
<keyword evidence="3" id="KW-0479">Metal-binding</keyword>
<dbReference type="Gene3D" id="1.10.520.10">
    <property type="match status" value="1"/>
</dbReference>
<evidence type="ECO:0000313" key="10">
    <source>
        <dbReference type="EnsemblMetazoa" id="CLYHEMP009369.1"/>
    </source>
</evidence>
<dbReference type="SUPFAM" id="SSF48113">
    <property type="entry name" value="Heme-dependent peroxidases"/>
    <property type="match status" value="1"/>
</dbReference>
<keyword evidence="4" id="KW-0560">Oxidoreductase</keyword>
<dbReference type="GO" id="GO:0034599">
    <property type="term" value="P:cellular response to oxidative stress"/>
    <property type="evidence" value="ECO:0007669"/>
    <property type="project" value="InterPro"/>
</dbReference>
<feature type="signal peptide" evidence="8">
    <location>
        <begin position="1"/>
        <end position="20"/>
    </location>
</feature>
<comment type="similarity">
    <text evidence="6">Belongs to the peroxidase family.</text>
</comment>
<evidence type="ECO:0000313" key="11">
    <source>
        <dbReference type="Proteomes" id="UP000594262"/>
    </source>
</evidence>
<protein>
    <recommendedName>
        <fullName evidence="9">Plant heme peroxidase family profile domain-containing protein</fullName>
    </recommendedName>
</protein>
<dbReference type="RefSeq" id="XP_066921888.1">
    <property type="nucleotide sequence ID" value="XM_067065787.1"/>
</dbReference>
<dbReference type="GO" id="GO:0046872">
    <property type="term" value="F:metal ion binding"/>
    <property type="evidence" value="ECO:0007669"/>
    <property type="project" value="UniProtKB-KW"/>
</dbReference>
<reference evidence="10" key="1">
    <citation type="submission" date="2021-01" db="UniProtKB">
        <authorList>
            <consortium name="EnsemblMetazoa"/>
        </authorList>
    </citation>
    <scope>IDENTIFICATION</scope>
</reference>
<feature type="chain" id="PRO_5029528982" description="Plant heme peroxidase family profile domain-containing protein" evidence="8">
    <location>
        <begin position="21"/>
        <end position="420"/>
    </location>
</feature>
<evidence type="ECO:0000256" key="2">
    <source>
        <dbReference type="ARBA" id="ARBA00022617"/>
    </source>
</evidence>
<evidence type="ECO:0000256" key="1">
    <source>
        <dbReference type="ARBA" id="ARBA00022559"/>
    </source>
</evidence>
<dbReference type="PANTHER" id="PTHR31356:SF36">
    <property type="entry name" value="L-ASCORBATE PEROXIDASE 3"/>
    <property type="match status" value="1"/>
</dbReference>
<dbReference type="GO" id="GO:0042744">
    <property type="term" value="P:hydrogen peroxide catabolic process"/>
    <property type="evidence" value="ECO:0007669"/>
    <property type="project" value="TreeGrafter"/>
</dbReference>
<keyword evidence="8" id="KW-0732">Signal</keyword>
<dbReference type="InterPro" id="IPR002016">
    <property type="entry name" value="Haem_peroxidase"/>
</dbReference>
<dbReference type="InterPro" id="IPR044831">
    <property type="entry name" value="Ccp1-like"/>
</dbReference>
<sequence length="420" mass="47551">MMRMLLSLASSLALLCVVHCSLYPSQQDVLEAKVHLDTMIDNTIINNNEKLLIAGFVRLAFHDCVGAGGCDGCIDHNNPSNGGLSFYTSKLNPVWEAHVKGKMSRADFYMLAGYVALQHASDELTDQFTAFPKFGRLDCPSTTGDEDISATFPKATWNLPEASDFFADNFQFSVEETVVILGAHTLGRCRLANSGFEGRWVKGSVNNIPQTDMLNNEYYKQIRGNWTQKQTSEGKWQWQRPGTTANTDFEQLRNSKNQPNMFLNVDMAIAWDLDSNGGLDTDNGLAQCVVEVEKNQCIATPSAPCCNKADTNIGPVRQGNNLFLKYVNDNAVFVSKFSEVFVKMTEIREVEELQDVFNSNDAFERKDEGKRVHHHPHHPQHHARHDHPHHNRHHHGNRRIEDQDDEDEDIEEMLYDFLHN</sequence>
<proteinExistence type="inferred from homology"/>
<evidence type="ECO:0000256" key="4">
    <source>
        <dbReference type="ARBA" id="ARBA00023002"/>
    </source>
</evidence>
<evidence type="ECO:0000256" key="6">
    <source>
        <dbReference type="RuleBase" id="RU004241"/>
    </source>
</evidence>
<dbReference type="InterPro" id="IPR010255">
    <property type="entry name" value="Haem_peroxidase_sf"/>
</dbReference>
<dbReference type="Gene3D" id="1.10.420.10">
    <property type="entry name" value="Peroxidase, domain 2"/>
    <property type="match status" value="1"/>
</dbReference>
<dbReference type="OrthoDB" id="6022329at2759"/>
<dbReference type="EnsemblMetazoa" id="CLYHEMT009369.1">
    <property type="protein sequence ID" value="CLYHEMP009369.1"/>
    <property type="gene ID" value="CLYHEMG009369"/>
</dbReference>
<evidence type="ECO:0000256" key="5">
    <source>
        <dbReference type="ARBA" id="ARBA00023004"/>
    </source>
</evidence>
<evidence type="ECO:0000256" key="3">
    <source>
        <dbReference type="ARBA" id="ARBA00022723"/>
    </source>
</evidence>
<accession>A0A7M5UDV4</accession>
<keyword evidence="2" id="KW-0349">Heme</keyword>
<evidence type="ECO:0000256" key="8">
    <source>
        <dbReference type="SAM" id="SignalP"/>
    </source>
</evidence>
<organism evidence="10 11">
    <name type="scientific">Clytia hemisphaerica</name>
    <dbReference type="NCBI Taxonomy" id="252671"/>
    <lineage>
        <taxon>Eukaryota</taxon>
        <taxon>Metazoa</taxon>
        <taxon>Cnidaria</taxon>
        <taxon>Hydrozoa</taxon>
        <taxon>Hydroidolina</taxon>
        <taxon>Leptothecata</taxon>
        <taxon>Obeliida</taxon>
        <taxon>Clytiidae</taxon>
        <taxon>Clytia</taxon>
    </lineage>
</organism>
<dbReference type="GO" id="GO:0000302">
    <property type="term" value="P:response to reactive oxygen species"/>
    <property type="evidence" value="ECO:0007669"/>
    <property type="project" value="TreeGrafter"/>
</dbReference>
<dbReference type="GeneID" id="136809264"/>
<dbReference type="PANTHER" id="PTHR31356">
    <property type="entry name" value="THYLAKOID LUMENAL 29 KDA PROTEIN, CHLOROPLASTIC-RELATED"/>
    <property type="match status" value="1"/>
</dbReference>
<name>A0A7M5UDV4_9CNID</name>
<dbReference type="InterPro" id="IPR019793">
    <property type="entry name" value="Peroxidases_heam-ligand_BS"/>
</dbReference>
<dbReference type="Proteomes" id="UP000594262">
    <property type="component" value="Unplaced"/>
</dbReference>
<dbReference type="Pfam" id="PF00141">
    <property type="entry name" value="peroxidase"/>
    <property type="match status" value="1"/>
</dbReference>
<dbReference type="GO" id="GO:0020037">
    <property type="term" value="F:heme binding"/>
    <property type="evidence" value="ECO:0007669"/>
    <property type="project" value="InterPro"/>
</dbReference>